<sequence>MTAVSEAATSSAMRTREATVRRFAVTDMVFRTATRLSAILVLVLLGGVAISLVAGSWQALSKFGFSFLTTESWNPVTENFGALAPIYGTIVTSAIAILIAVPIGIGIAVFLTELCPRPLRRPIGIAVELLAGIPSIIYGIWGLFVFAPFLQTTVQPFIIGLFHGIPGLSSLFAGPPYGIGLLTSSLILAIMVLPFITSITKDVFDTVPAVLKESAYGIGCTTWEVTRRVVIPYTRVGIMGGVMLGLGRALGETMAVTFVIGNAHRISASLFAPGTTISATIANEFTEADGDFYTSSLVSLGLILFIITFIILALARYMLLRIDSRTGA</sequence>
<comment type="caution">
    <text evidence="10">Lacks conserved residue(s) required for the propagation of feature annotation.</text>
</comment>
<dbReference type="InterPro" id="IPR000515">
    <property type="entry name" value="MetI-like"/>
</dbReference>
<dbReference type="GO" id="GO:0005315">
    <property type="term" value="F:phosphate transmembrane transporter activity"/>
    <property type="evidence" value="ECO:0007669"/>
    <property type="project" value="InterPro"/>
</dbReference>
<dbReference type="PROSITE" id="PS50928">
    <property type="entry name" value="ABC_TM1"/>
    <property type="match status" value="1"/>
</dbReference>
<dbReference type="InterPro" id="IPR035906">
    <property type="entry name" value="MetI-like_sf"/>
</dbReference>
<dbReference type="GO" id="GO:0005886">
    <property type="term" value="C:plasma membrane"/>
    <property type="evidence" value="ECO:0007669"/>
    <property type="project" value="UniProtKB-SubCell"/>
</dbReference>
<feature type="transmembrane region" description="Helical" evidence="9">
    <location>
        <begin position="123"/>
        <end position="147"/>
    </location>
</feature>
<dbReference type="AlphaFoldDB" id="A0A0K2VZU1"/>
<reference evidence="13" key="1">
    <citation type="submission" date="2014-08" db="EMBL/GenBank/DDBJ databases">
        <authorList>
            <person name="Edwards T."/>
        </authorList>
    </citation>
    <scope>NUCLEOTIDE SEQUENCE [LARGE SCALE GENOMIC DNA]</scope>
</reference>
<evidence type="ECO:0000256" key="1">
    <source>
        <dbReference type="ARBA" id="ARBA00004651"/>
    </source>
</evidence>
<keyword evidence="3 9" id="KW-0813">Transport</keyword>
<keyword evidence="6 9" id="KW-0812">Transmembrane</keyword>
<evidence type="ECO:0000313" key="13">
    <source>
        <dbReference type="Proteomes" id="UP000182888"/>
    </source>
</evidence>
<dbReference type="Proteomes" id="UP000182888">
    <property type="component" value="Unassembled WGS sequence"/>
</dbReference>
<evidence type="ECO:0000256" key="8">
    <source>
        <dbReference type="ARBA" id="ARBA00023136"/>
    </source>
</evidence>
<evidence type="ECO:0000256" key="4">
    <source>
        <dbReference type="ARBA" id="ARBA00022475"/>
    </source>
</evidence>
<evidence type="ECO:0000256" key="6">
    <source>
        <dbReference type="ARBA" id="ARBA00022692"/>
    </source>
</evidence>
<dbReference type="SUPFAM" id="SSF161098">
    <property type="entry name" value="MetI-like"/>
    <property type="match status" value="1"/>
</dbReference>
<comment type="function">
    <text evidence="10">Part of the binding-protein-dependent transport system for phosphate; probably responsible for the translocation of the substrate across the membrane.</text>
</comment>
<dbReference type="CDD" id="cd06261">
    <property type="entry name" value="TM_PBP2"/>
    <property type="match status" value="1"/>
</dbReference>
<organism evidence="12 13">
    <name type="scientific">Mesorhizobium plurifarium</name>
    <dbReference type="NCBI Taxonomy" id="69974"/>
    <lineage>
        <taxon>Bacteria</taxon>
        <taxon>Pseudomonadati</taxon>
        <taxon>Pseudomonadota</taxon>
        <taxon>Alphaproteobacteria</taxon>
        <taxon>Hyphomicrobiales</taxon>
        <taxon>Phyllobacteriaceae</taxon>
        <taxon>Mesorhizobium</taxon>
    </lineage>
</organism>
<keyword evidence="10" id="KW-0997">Cell inner membrane</keyword>
<name>A0A0K2VZU1_MESPL</name>
<accession>A0A0K2VZU1</accession>
<dbReference type="InterPro" id="IPR011864">
    <property type="entry name" value="Phosphate_PstC"/>
</dbReference>
<feature type="transmembrane region" description="Helical" evidence="9">
    <location>
        <begin position="179"/>
        <end position="199"/>
    </location>
</feature>
<protein>
    <recommendedName>
        <fullName evidence="10">Phosphate transport system permease protein</fullName>
    </recommendedName>
</protein>
<keyword evidence="4" id="KW-1003">Cell membrane</keyword>
<feature type="transmembrane region" description="Helical" evidence="9">
    <location>
        <begin position="38"/>
        <end position="60"/>
    </location>
</feature>
<evidence type="ECO:0000256" key="9">
    <source>
        <dbReference type="RuleBase" id="RU363032"/>
    </source>
</evidence>
<comment type="similarity">
    <text evidence="2 10">Belongs to the binding-protein-dependent transport system permease family. CysTW subfamily.</text>
</comment>
<keyword evidence="5 10" id="KW-0592">Phosphate transport</keyword>
<keyword evidence="8 9" id="KW-0472">Membrane</keyword>
<dbReference type="InterPro" id="IPR051124">
    <property type="entry name" value="Phosphate_Transport_Permease"/>
</dbReference>
<feature type="transmembrane region" description="Helical" evidence="9">
    <location>
        <begin position="80"/>
        <end position="111"/>
    </location>
</feature>
<evidence type="ECO:0000313" key="12">
    <source>
        <dbReference type="EMBL" id="CDX58139.1"/>
    </source>
</evidence>
<evidence type="ECO:0000259" key="11">
    <source>
        <dbReference type="PROSITE" id="PS50928"/>
    </source>
</evidence>
<evidence type="ECO:0000256" key="3">
    <source>
        <dbReference type="ARBA" id="ARBA00022448"/>
    </source>
</evidence>
<proteinExistence type="inferred from homology"/>
<feature type="transmembrane region" description="Helical" evidence="9">
    <location>
        <begin position="292"/>
        <end position="315"/>
    </location>
</feature>
<dbReference type="PANTHER" id="PTHR30425:SF1">
    <property type="entry name" value="PHOSPHATE TRANSPORT SYSTEM PERMEASE PROTEIN PSTC"/>
    <property type="match status" value="1"/>
</dbReference>
<dbReference type="Pfam" id="PF00528">
    <property type="entry name" value="BPD_transp_1"/>
    <property type="match status" value="1"/>
</dbReference>
<keyword evidence="7 9" id="KW-1133">Transmembrane helix</keyword>
<gene>
    <name evidence="12" type="primary">pstC</name>
    <name evidence="12" type="ORF">MPL1032_230228</name>
</gene>
<evidence type="ECO:0000256" key="5">
    <source>
        <dbReference type="ARBA" id="ARBA00022592"/>
    </source>
</evidence>
<dbReference type="GO" id="GO:0006817">
    <property type="term" value="P:phosphate ion transport"/>
    <property type="evidence" value="ECO:0007669"/>
    <property type="project" value="UniProtKB-KW"/>
</dbReference>
<dbReference type="PANTHER" id="PTHR30425">
    <property type="entry name" value="PHOSPHATE TRANSPORT SYSTEM PERMEASE PROTEIN PST"/>
    <property type="match status" value="1"/>
</dbReference>
<dbReference type="NCBIfam" id="TIGR02138">
    <property type="entry name" value="phosphate_pstC"/>
    <property type="match status" value="1"/>
</dbReference>
<evidence type="ECO:0000256" key="10">
    <source>
        <dbReference type="RuleBase" id="RU363054"/>
    </source>
</evidence>
<dbReference type="EMBL" id="CCND01000016">
    <property type="protein sequence ID" value="CDX58139.1"/>
    <property type="molecule type" value="Genomic_DNA"/>
</dbReference>
<feature type="domain" description="ABC transmembrane type-1" evidence="11">
    <location>
        <begin position="86"/>
        <end position="315"/>
    </location>
</feature>
<evidence type="ECO:0000256" key="7">
    <source>
        <dbReference type="ARBA" id="ARBA00022989"/>
    </source>
</evidence>
<dbReference type="Gene3D" id="1.10.3720.10">
    <property type="entry name" value="MetI-like"/>
    <property type="match status" value="1"/>
</dbReference>
<evidence type="ECO:0000256" key="2">
    <source>
        <dbReference type="ARBA" id="ARBA00007069"/>
    </source>
</evidence>
<comment type="subcellular location">
    <subcellularLocation>
        <location evidence="10">Cell inner membrane</location>
        <topology evidence="10">Multi-pass membrane protein</topology>
    </subcellularLocation>
    <subcellularLocation>
        <location evidence="1 9">Cell membrane</location>
        <topology evidence="1 9">Multi-pass membrane protein</topology>
    </subcellularLocation>
</comment>